<dbReference type="Proteomes" id="UP000735302">
    <property type="component" value="Unassembled WGS sequence"/>
</dbReference>
<keyword evidence="2" id="KW-1185">Reference proteome</keyword>
<proteinExistence type="predicted"/>
<protein>
    <submittedName>
        <fullName evidence="1">KRAB-A domain-containing protein 2</fullName>
    </submittedName>
</protein>
<reference evidence="1 2" key="1">
    <citation type="journal article" date="2021" name="Elife">
        <title>Chloroplast acquisition without the gene transfer in kleptoplastic sea slugs, Plakobranchus ocellatus.</title>
        <authorList>
            <person name="Maeda T."/>
            <person name="Takahashi S."/>
            <person name="Yoshida T."/>
            <person name="Shimamura S."/>
            <person name="Takaki Y."/>
            <person name="Nagai Y."/>
            <person name="Toyoda A."/>
            <person name="Suzuki Y."/>
            <person name="Arimoto A."/>
            <person name="Ishii H."/>
            <person name="Satoh N."/>
            <person name="Nishiyama T."/>
            <person name="Hasebe M."/>
            <person name="Maruyama T."/>
            <person name="Minagawa J."/>
            <person name="Obokata J."/>
            <person name="Shigenobu S."/>
        </authorList>
    </citation>
    <scope>NUCLEOTIDE SEQUENCE [LARGE SCALE GENOMIC DNA]</scope>
</reference>
<gene>
    <name evidence="1" type="ORF">PoB_003302200</name>
</gene>
<comment type="caution">
    <text evidence="1">The sequence shown here is derived from an EMBL/GenBank/DDBJ whole genome shotgun (WGS) entry which is preliminary data.</text>
</comment>
<name>A0AAV4AGY9_9GAST</name>
<sequence length="171" mass="19268">MSDNDSEVWPTGIKFVQFQKSSVLHSGIKCSPYSAIFGCDARVALTTSSLWMEVTALKETEDPLAVIPIRPDSFSQTDGVTNRIQATSDKTLAQTAFCSQSNIAAHQLKTLVTVLKSLIYPQQQHLTTMFKVLFLLENQKNKRHLTHPLHLTVLFPLTIFSEILCNHYKFQ</sequence>
<evidence type="ECO:0000313" key="1">
    <source>
        <dbReference type="EMBL" id="GFO06517.1"/>
    </source>
</evidence>
<organism evidence="1 2">
    <name type="scientific">Plakobranchus ocellatus</name>
    <dbReference type="NCBI Taxonomy" id="259542"/>
    <lineage>
        <taxon>Eukaryota</taxon>
        <taxon>Metazoa</taxon>
        <taxon>Spiralia</taxon>
        <taxon>Lophotrochozoa</taxon>
        <taxon>Mollusca</taxon>
        <taxon>Gastropoda</taxon>
        <taxon>Heterobranchia</taxon>
        <taxon>Euthyneura</taxon>
        <taxon>Panpulmonata</taxon>
        <taxon>Sacoglossa</taxon>
        <taxon>Placobranchoidea</taxon>
        <taxon>Plakobranchidae</taxon>
        <taxon>Plakobranchus</taxon>
    </lineage>
</organism>
<dbReference type="AlphaFoldDB" id="A0AAV4AGY9"/>
<accession>A0AAV4AGY9</accession>
<dbReference type="EMBL" id="BLXT01003776">
    <property type="protein sequence ID" value="GFO06517.1"/>
    <property type="molecule type" value="Genomic_DNA"/>
</dbReference>
<evidence type="ECO:0000313" key="2">
    <source>
        <dbReference type="Proteomes" id="UP000735302"/>
    </source>
</evidence>